<evidence type="ECO:0000313" key="2">
    <source>
        <dbReference type="Proteomes" id="UP001470230"/>
    </source>
</evidence>
<accession>A0ABR2JNW4</accession>
<reference evidence="1 2" key="1">
    <citation type="submission" date="2024-04" db="EMBL/GenBank/DDBJ databases">
        <title>Tritrichomonas musculus Genome.</title>
        <authorList>
            <person name="Alves-Ferreira E."/>
            <person name="Grigg M."/>
            <person name="Lorenzi H."/>
            <person name="Galac M."/>
        </authorList>
    </citation>
    <scope>NUCLEOTIDE SEQUENCE [LARGE SCALE GENOMIC DNA]</scope>
    <source>
        <strain evidence="1 2">EAF2021</strain>
    </source>
</reference>
<proteinExistence type="predicted"/>
<name>A0ABR2JNW4_9EUKA</name>
<sequence>MFGHTEPVSIINFNDLAPNAAIDLESEQYFNLMFDVYTHYDPLDFCDDDIKPKPEKREENAIQSPQLNGSPCIVGESPFSTANQNCNSLFTCNSQN</sequence>
<protein>
    <submittedName>
        <fullName evidence="1">Uncharacterized protein</fullName>
    </submittedName>
</protein>
<gene>
    <name evidence="1" type="ORF">M9Y10_003030</name>
</gene>
<organism evidence="1 2">
    <name type="scientific">Tritrichomonas musculus</name>
    <dbReference type="NCBI Taxonomy" id="1915356"/>
    <lineage>
        <taxon>Eukaryota</taxon>
        <taxon>Metamonada</taxon>
        <taxon>Parabasalia</taxon>
        <taxon>Tritrichomonadida</taxon>
        <taxon>Tritrichomonadidae</taxon>
        <taxon>Tritrichomonas</taxon>
    </lineage>
</organism>
<keyword evidence="2" id="KW-1185">Reference proteome</keyword>
<dbReference type="Proteomes" id="UP001470230">
    <property type="component" value="Unassembled WGS sequence"/>
</dbReference>
<dbReference type="EMBL" id="JAPFFF010000010">
    <property type="protein sequence ID" value="KAK8880362.1"/>
    <property type="molecule type" value="Genomic_DNA"/>
</dbReference>
<comment type="caution">
    <text evidence="1">The sequence shown here is derived from an EMBL/GenBank/DDBJ whole genome shotgun (WGS) entry which is preliminary data.</text>
</comment>
<evidence type="ECO:0000313" key="1">
    <source>
        <dbReference type="EMBL" id="KAK8880362.1"/>
    </source>
</evidence>